<feature type="region of interest" description="Disordered" evidence="6">
    <location>
        <begin position="369"/>
        <end position="398"/>
    </location>
</feature>
<evidence type="ECO:0000256" key="2">
    <source>
        <dbReference type="ARBA" id="ARBA00022729"/>
    </source>
</evidence>
<dbReference type="GO" id="GO:0009279">
    <property type="term" value="C:cell outer membrane"/>
    <property type="evidence" value="ECO:0007669"/>
    <property type="project" value="UniProtKB-SubCell"/>
</dbReference>
<keyword evidence="2" id="KW-0732">Signal</keyword>
<dbReference type="PROSITE" id="PS51257">
    <property type="entry name" value="PROKAR_LIPOPROTEIN"/>
    <property type="match status" value="1"/>
</dbReference>
<name>A0A975DJB2_9GAMM</name>
<dbReference type="InterPro" id="IPR038591">
    <property type="entry name" value="NolW-like_sf"/>
</dbReference>
<dbReference type="Pfam" id="PF03958">
    <property type="entry name" value="Secretin_N"/>
    <property type="match status" value="1"/>
</dbReference>
<proteinExistence type="inferred from homology"/>
<dbReference type="Gene3D" id="3.30.1370.120">
    <property type="match status" value="1"/>
</dbReference>
<keyword evidence="3" id="KW-0472">Membrane</keyword>
<feature type="compositionally biased region" description="Polar residues" evidence="6">
    <location>
        <begin position="386"/>
        <end position="398"/>
    </location>
</feature>
<dbReference type="InterPro" id="IPR004845">
    <property type="entry name" value="T2SS_GspD_CS"/>
</dbReference>
<organism evidence="9 10">
    <name type="scientific">Pseudoalteromonas xiamenensis</name>
    <dbReference type="NCBI Taxonomy" id="882626"/>
    <lineage>
        <taxon>Bacteria</taxon>
        <taxon>Pseudomonadati</taxon>
        <taxon>Pseudomonadota</taxon>
        <taxon>Gammaproteobacteria</taxon>
        <taxon>Alteromonadales</taxon>
        <taxon>Pseudoalteromonadaceae</taxon>
        <taxon>Pseudoalteromonas</taxon>
    </lineage>
</organism>
<dbReference type="Gene3D" id="3.55.50.30">
    <property type="match status" value="1"/>
</dbReference>
<comment type="similarity">
    <text evidence="4">Belongs to the bacterial secretin family.</text>
</comment>
<evidence type="ECO:0000259" key="8">
    <source>
        <dbReference type="Pfam" id="PF03958"/>
    </source>
</evidence>
<protein>
    <submittedName>
        <fullName evidence="9">Type II secretory pathway component PulD-like protein</fullName>
    </submittedName>
</protein>
<accession>A0A975DJB2</accession>
<dbReference type="GO" id="GO:0015627">
    <property type="term" value="C:type II protein secretion system complex"/>
    <property type="evidence" value="ECO:0007669"/>
    <property type="project" value="TreeGrafter"/>
</dbReference>
<dbReference type="PROSITE" id="PS00875">
    <property type="entry name" value="T2SP_D"/>
    <property type="match status" value="1"/>
</dbReference>
<evidence type="ECO:0000256" key="4">
    <source>
        <dbReference type="RuleBase" id="RU004003"/>
    </source>
</evidence>
<dbReference type="InterPro" id="IPR004846">
    <property type="entry name" value="T2SS/T3SS_dom"/>
</dbReference>
<dbReference type="KEGG" id="pxi:J5O05_07255"/>
<dbReference type="InterPro" id="IPR005644">
    <property type="entry name" value="NolW-like"/>
</dbReference>
<evidence type="ECO:0000256" key="1">
    <source>
        <dbReference type="ARBA" id="ARBA00004370"/>
    </source>
</evidence>
<dbReference type="PANTHER" id="PTHR30332:SF24">
    <property type="entry name" value="SECRETIN GSPD-RELATED"/>
    <property type="match status" value="1"/>
</dbReference>
<dbReference type="InterPro" id="IPR050810">
    <property type="entry name" value="Bact_Secretion_Sys_Channel"/>
</dbReference>
<dbReference type="PRINTS" id="PR00811">
    <property type="entry name" value="BCTERIALGSPD"/>
</dbReference>
<dbReference type="InterPro" id="IPR001775">
    <property type="entry name" value="GspD/PilQ"/>
</dbReference>
<dbReference type="RefSeq" id="WP_208844213.1">
    <property type="nucleotide sequence ID" value="NZ_CP072133.1"/>
</dbReference>
<dbReference type="PRINTS" id="PR01032">
    <property type="entry name" value="PHAGEIV"/>
</dbReference>
<sequence>MAKLNLKLAVVLPLLLTACKSTEPQKLQVGKSYLNEGAQSQSVTKGNAALSANSALSNTKEASYFQVLQSANWGNTKLGSAQEVLDRFSADEKVTLSVDELAVKDFLHYVFGDVLKVSYIIGDEASADPQTLTLNVQEQVSKQKLYQLSEELLTQKGYVVRFNDGIFYIHKAEQGGKAAVVFGYGFTAESVPDSAQDIVQFIPFRFGRRFSIIGAINELFNVQASSASENDAMKVMGKRREILKVIDFVSILDRPTLVNKQIAFFRPVYASVNAINEELQNVLKEEGIIYSSKGDIGTAVSAVLLERSGAMVLFANEKSILARVEFWLRQLDQPTQGNDKKYHVYQPEFARATDLGQSLSVLIGGAGFGSGQPTASTSARSEDARTSSSNAGNSTNKTMVATGSDIKMVVDERSNSLIIESSGQKYRDLLPLIKRLDVMPKQVLLEVIIAEVTLTGSFEQGVAFTLTNQSETNIVSRTLTGASGSLNYLLKGGSGDLTLKFLESNSNVEVLSRPSVVVRDGVSASITAGDSIPTVSKIVSDGLNGNQQSVERLKAGVQLSVTPTINAQGVVLMEISQSISNASKSSSAVQGAPIITERAIETEVVAESGQTVVLGGLIRESNTNGDGRIPVLSDIPILGRLFDSTSRQKDKVELVVMVTPKIIEDSNDWDMVRKQFQSQFQYLELEGN</sequence>
<evidence type="ECO:0000256" key="6">
    <source>
        <dbReference type="SAM" id="MobiDB-lite"/>
    </source>
</evidence>
<keyword evidence="5" id="KW-0813">Transport</keyword>
<evidence type="ECO:0000256" key="5">
    <source>
        <dbReference type="RuleBase" id="RU004004"/>
    </source>
</evidence>
<feature type="domain" description="Type II/III secretion system secretin-like" evidence="7">
    <location>
        <begin position="501"/>
        <end position="664"/>
    </location>
</feature>
<feature type="domain" description="NolW-like" evidence="8">
    <location>
        <begin position="343"/>
        <end position="442"/>
    </location>
</feature>
<dbReference type="EMBL" id="CP072133">
    <property type="protein sequence ID" value="QTH72589.1"/>
    <property type="molecule type" value="Genomic_DNA"/>
</dbReference>
<reference evidence="9" key="1">
    <citation type="submission" date="2021-03" db="EMBL/GenBank/DDBJ databases">
        <title>Complete Genome of Pseudoalteromonas xiamenensis STKMTI.2, a new potential marine bacterium producing anti-Vibrio compounds.</title>
        <authorList>
            <person name="Handayani D.P."/>
            <person name="Isnansetyo A."/>
            <person name="Istiqomah I."/>
            <person name="Jumina J."/>
        </authorList>
    </citation>
    <scope>NUCLEOTIDE SEQUENCE</scope>
    <source>
        <strain evidence="9">STKMTI.2</strain>
    </source>
</reference>
<keyword evidence="10" id="KW-1185">Reference proteome</keyword>
<evidence type="ECO:0000313" key="9">
    <source>
        <dbReference type="EMBL" id="QTH72589.1"/>
    </source>
</evidence>
<evidence type="ECO:0000313" key="10">
    <source>
        <dbReference type="Proteomes" id="UP000664904"/>
    </source>
</evidence>
<dbReference type="Pfam" id="PF00263">
    <property type="entry name" value="Secretin"/>
    <property type="match status" value="1"/>
</dbReference>
<evidence type="ECO:0000256" key="3">
    <source>
        <dbReference type="ARBA" id="ARBA00023136"/>
    </source>
</evidence>
<dbReference type="GO" id="GO:0009306">
    <property type="term" value="P:protein secretion"/>
    <property type="evidence" value="ECO:0007669"/>
    <property type="project" value="InterPro"/>
</dbReference>
<dbReference type="PANTHER" id="PTHR30332">
    <property type="entry name" value="PROBABLE GENERAL SECRETION PATHWAY PROTEIN D"/>
    <property type="match status" value="1"/>
</dbReference>
<dbReference type="Proteomes" id="UP000664904">
    <property type="component" value="Chromosome"/>
</dbReference>
<evidence type="ECO:0000259" key="7">
    <source>
        <dbReference type="Pfam" id="PF00263"/>
    </source>
</evidence>
<gene>
    <name evidence="9" type="ORF">J5O05_07255</name>
</gene>
<dbReference type="AlphaFoldDB" id="A0A975DJB2"/>
<comment type="subcellular location">
    <subcellularLocation>
        <location evidence="5">Cell outer membrane</location>
    </subcellularLocation>
    <subcellularLocation>
        <location evidence="1">Membrane</location>
    </subcellularLocation>
</comment>